<dbReference type="Gene3D" id="2.60.40.10">
    <property type="entry name" value="Immunoglobulins"/>
    <property type="match status" value="1"/>
</dbReference>
<evidence type="ECO:0000256" key="3">
    <source>
        <dbReference type="ARBA" id="ARBA00022729"/>
    </source>
</evidence>
<sequence length="173" mass="19673">MFNGSYVVCSFHFVFHLFVKEIQEIKSDGVIILCSGGESAVEVKWFKDNNNKEEEIKGHSNLTYEVKADQGIVKGFYRCEYETTVTKEKKKYVFFLRVQVCENCYELSRLRAAAVILGDVLFTGGVIFIIYRFTTKNSGGTQKRGTSTVYMNQIDAVRTSFTVNQTLVIHSVS</sequence>
<keyword evidence="4" id="KW-1133">Transmembrane helix</keyword>
<dbReference type="AlphaFoldDB" id="A0A8C1U4U3"/>
<dbReference type="Pfam" id="PF16680">
    <property type="entry name" value="Ig_4"/>
    <property type="match status" value="1"/>
</dbReference>
<keyword evidence="4" id="KW-0472">Membrane</keyword>
<reference evidence="6" key="1">
    <citation type="submission" date="2025-08" db="UniProtKB">
        <authorList>
            <consortium name="Ensembl"/>
        </authorList>
    </citation>
    <scope>IDENTIFICATION</scope>
</reference>
<evidence type="ECO:0000256" key="4">
    <source>
        <dbReference type="SAM" id="Phobius"/>
    </source>
</evidence>
<protein>
    <recommendedName>
        <fullName evidence="5">CD3 gamma/delta subunit Ig-like domain-containing protein</fullName>
    </recommendedName>
</protein>
<dbReference type="InterPro" id="IPR032052">
    <property type="entry name" value="Ig_4"/>
</dbReference>
<feature type="transmembrane region" description="Helical" evidence="4">
    <location>
        <begin position="112"/>
        <end position="134"/>
    </location>
</feature>
<keyword evidence="3" id="KW-0732">Signal</keyword>
<organism evidence="6 7">
    <name type="scientific">Cyprinus carpio</name>
    <name type="common">Common carp</name>
    <dbReference type="NCBI Taxonomy" id="7962"/>
    <lineage>
        <taxon>Eukaryota</taxon>
        <taxon>Metazoa</taxon>
        <taxon>Chordata</taxon>
        <taxon>Craniata</taxon>
        <taxon>Vertebrata</taxon>
        <taxon>Euteleostomi</taxon>
        <taxon>Actinopterygii</taxon>
        <taxon>Neopterygii</taxon>
        <taxon>Teleostei</taxon>
        <taxon>Ostariophysi</taxon>
        <taxon>Cypriniformes</taxon>
        <taxon>Cyprinidae</taxon>
        <taxon>Cyprininae</taxon>
        <taxon>Cyprinus</taxon>
    </lineage>
</organism>
<keyword evidence="4" id="KW-0812">Transmembrane</keyword>
<dbReference type="GO" id="GO:0045059">
    <property type="term" value="P:positive thymic T cell selection"/>
    <property type="evidence" value="ECO:0007669"/>
    <property type="project" value="TreeGrafter"/>
</dbReference>
<dbReference type="GO" id="GO:0042105">
    <property type="term" value="C:alpha-beta T cell receptor complex"/>
    <property type="evidence" value="ECO:0007669"/>
    <property type="project" value="TreeGrafter"/>
</dbReference>
<dbReference type="GO" id="GO:0009897">
    <property type="term" value="C:external side of plasma membrane"/>
    <property type="evidence" value="ECO:0007669"/>
    <property type="project" value="TreeGrafter"/>
</dbReference>
<dbReference type="GO" id="GO:0004888">
    <property type="term" value="F:transmembrane signaling receptor activity"/>
    <property type="evidence" value="ECO:0007669"/>
    <property type="project" value="TreeGrafter"/>
</dbReference>
<evidence type="ECO:0000259" key="5">
    <source>
        <dbReference type="Pfam" id="PF16680"/>
    </source>
</evidence>
<name>A0A8C1U4U3_CYPCA</name>
<accession>A0A8C1U4U3</accession>
<dbReference type="InterPro" id="IPR015484">
    <property type="entry name" value="CD3_esu/gsu/dsu"/>
</dbReference>
<dbReference type="PANTHER" id="PTHR10570:SF9">
    <property type="entry name" value="T-CELL SURFACE GLYCOPROTEIN CD3 EPSILON CHAIN"/>
    <property type="match status" value="1"/>
</dbReference>
<keyword evidence="2" id="KW-1003">Cell membrane</keyword>
<evidence type="ECO:0000313" key="7">
    <source>
        <dbReference type="Proteomes" id="UP000694700"/>
    </source>
</evidence>
<dbReference type="PANTHER" id="PTHR10570">
    <property type="entry name" value="T-CELL SURFACE GLYCOPROTEIN CD3 GAMMA CHAIN / DELTA CHAIN"/>
    <property type="match status" value="1"/>
</dbReference>
<evidence type="ECO:0000256" key="2">
    <source>
        <dbReference type="ARBA" id="ARBA00022475"/>
    </source>
</evidence>
<dbReference type="Proteomes" id="UP000694700">
    <property type="component" value="Unplaced"/>
</dbReference>
<evidence type="ECO:0000313" key="6">
    <source>
        <dbReference type="Ensembl" id="ENSCCRP00015032288.1"/>
    </source>
</evidence>
<feature type="domain" description="CD3 gamma/delta subunit Ig-like" evidence="5">
    <location>
        <begin position="28"/>
        <end position="107"/>
    </location>
</feature>
<evidence type="ECO:0000256" key="1">
    <source>
        <dbReference type="ARBA" id="ARBA00004251"/>
    </source>
</evidence>
<dbReference type="Ensembl" id="ENSCCRT00015033414.1">
    <property type="protein sequence ID" value="ENSCCRP00015032288.1"/>
    <property type="gene ID" value="ENSCCRG00015013502.1"/>
</dbReference>
<dbReference type="InterPro" id="IPR013783">
    <property type="entry name" value="Ig-like_fold"/>
</dbReference>
<proteinExistence type="predicted"/>
<comment type="subcellular location">
    <subcellularLocation>
        <location evidence="1">Cell membrane</location>
        <topology evidence="1">Single-pass type I membrane protein</topology>
    </subcellularLocation>
</comment>
<dbReference type="GO" id="GO:0007166">
    <property type="term" value="P:cell surface receptor signaling pathway"/>
    <property type="evidence" value="ECO:0007669"/>
    <property type="project" value="TreeGrafter"/>
</dbReference>